<dbReference type="Pfam" id="PF23098">
    <property type="entry name" value="Beta-prop_NOL10_N"/>
    <property type="match status" value="1"/>
</dbReference>
<evidence type="ECO:0000313" key="2">
    <source>
        <dbReference type="EMBL" id="GFY84659.1"/>
    </source>
</evidence>
<dbReference type="PANTHER" id="PTHR14927">
    <property type="entry name" value="NUCLEOLAR PROTEIN 10"/>
    <property type="match status" value="1"/>
</dbReference>
<dbReference type="InterPro" id="IPR036322">
    <property type="entry name" value="WD40_repeat_dom_sf"/>
</dbReference>
<gene>
    <name evidence="2" type="ORF">Acr_03g0014330</name>
</gene>
<dbReference type="SUPFAM" id="SSF50978">
    <property type="entry name" value="WD40 repeat-like"/>
    <property type="match status" value="1"/>
</dbReference>
<keyword evidence="3" id="KW-1185">Reference proteome</keyword>
<dbReference type="OrthoDB" id="273340at2759"/>
<dbReference type="AlphaFoldDB" id="A0A7J0EFL6"/>
<dbReference type="InterPro" id="IPR040382">
    <property type="entry name" value="NOL10/Enp2"/>
</dbReference>
<name>A0A7J0EFL6_9ERIC</name>
<sequence length="167" mass="18849">MSYQGGNLKSTSINGVKMYTVSGQNRSVATWLPPKKLRALRKDKDYMQRVDLLQDLRFETATSRIKATPDGEYLIASGIYPPQVKVYELRELSLKFERHLISEIINFQVLADDYSKIAFLCADRSICLHAKYGSHYSLRIPSTSLVKVLSNSNIGISSFTARSHALD</sequence>
<evidence type="ECO:0000313" key="3">
    <source>
        <dbReference type="Proteomes" id="UP000585474"/>
    </source>
</evidence>
<dbReference type="GO" id="GO:0000462">
    <property type="term" value="P:maturation of SSU-rRNA from tricistronic rRNA transcript (SSU-rRNA, 5.8S rRNA, LSU-rRNA)"/>
    <property type="evidence" value="ECO:0007669"/>
    <property type="project" value="TreeGrafter"/>
</dbReference>
<protein>
    <submittedName>
        <fullName evidence="2">Embryo sac development arrest 7</fullName>
    </submittedName>
</protein>
<dbReference type="Proteomes" id="UP000585474">
    <property type="component" value="Unassembled WGS sequence"/>
</dbReference>
<dbReference type="PANTHER" id="PTHR14927:SF0">
    <property type="entry name" value="NUCLEOLAR PROTEIN 10"/>
    <property type="match status" value="1"/>
</dbReference>
<evidence type="ECO:0000259" key="1">
    <source>
        <dbReference type="Pfam" id="PF23098"/>
    </source>
</evidence>
<accession>A0A7J0EFL6</accession>
<proteinExistence type="predicted"/>
<dbReference type="EMBL" id="BJWL01000003">
    <property type="protein sequence ID" value="GFY84659.1"/>
    <property type="molecule type" value="Genomic_DNA"/>
</dbReference>
<dbReference type="GO" id="GO:0030686">
    <property type="term" value="C:90S preribosome"/>
    <property type="evidence" value="ECO:0007669"/>
    <property type="project" value="TreeGrafter"/>
</dbReference>
<reference evidence="2 3" key="1">
    <citation type="submission" date="2019-07" db="EMBL/GenBank/DDBJ databases">
        <title>De Novo Assembly of kiwifruit Actinidia rufa.</title>
        <authorList>
            <person name="Sugita-Konishi S."/>
            <person name="Sato K."/>
            <person name="Mori E."/>
            <person name="Abe Y."/>
            <person name="Kisaki G."/>
            <person name="Hamano K."/>
            <person name="Suezawa K."/>
            <person name="Otani M."/>
            <person name="Fukuda T."/>
            <person name="Manabe T."/>
            <person name="Gomi K."/>
            <person name="Tabuchi M."/>
            <person name="Akimitsu K."/>
            <person name="Kataoka I."/>
        </authorList>
    </citation>
    <scope>NUCLEOTIDE SEQUENCE [LARGE SCALE GENOMIC DNA]</scope>
    <source>
        <strain evidence="3">cv. Fuchu</strain>
    </source>
</reference>
<organism evidence="2 3">
    <name type="scientific">Actinidia rufa</name>
    <dbReference type="NCBI Taxonomy" id="165716"/>
    <lineage>
        <taxon>Eukaryota</taxon>
        <taxon>Viridiplantae</taxon>
        <taxon>Streptophyta</taxon>
        <taxon>Embryophyta</taxon>
        <taxon>Tracheophyta</taxon>
        <taxon>Spermatophyta</taxon>
        <taxon>Magnoliopsida</taxon>
        <taxon>eudicotyledons</taxon>
        <taxon>Gunneridae</taxon>
        <taxon>Pentapetalae</taxon>
        <taxon>asterids</taxon>
        <taxon>Ericales</taxon>
        <taxon>Actinidiaceae</taxon>
        <taxon>Actinidia</taxon>
    </lineage>
</organism>
<dbReference type="GO" id="GO:0032040">
    <property type="term" value="C:small-subunit processome"/>
    <property type="evidence" value="ECO:0007669"/>
    <property type="project" value="TreeGrafter"/>
</dbReference>
<dbReference type="InterPro" id="IPR056551">
    <property type="entry name" value="Beta-prop_NOL10_N"/>
</dbReference>
<comment type="caution">
    <text evidence="2">The sequence shown here is derived from an EMBL/GenBank/DDBJ whole genome shotgun (WGS) entry which is preliminary data.</text>
</comment>
<feature type="domain" description="Nucleolar protein 10-like N-terminal" evidence="1">
    <location>
        <begin position="14"/>
        <end position="143"/>
    </location>
</feature>